<organism evidence="1">
    <name type="scientific">viral metagenome</name>
    <dbReference type="NCBI Taxonomy" id="1070528"/>
    <lineage>
        <taxon>unclassified sequences</taxon>
        <taxon>metagenomes</taxon>
        <taxon>organismal metagenomes</taxon>
    </lineage>
</organism>
<dbReference type="Gene3D" id="3.40.50.150">
    <property type="entry name" value="Vaccinia Virus protein VP39"/>
    <property type="match status" value="1"/>
</dbReference>
<dbReference type="EMBL" id="MT141551">
    <property type="protein sequence ID" value="QJA66214.1"/>
    <property type="molecule type" value="Genomic_DNA"/>
</dbReference>
<dbReference type="InterPro" id="IPR029063">
    <property type="entry name" value="SAM-dependent_MTases_sf"/>
</dbReference>
<proteinExistence type="predicted"/>
<sequence>MGRWFDIPGWFEFTQGEVLQRIAHGRICVEIGSFKGRSTACMAEVAKHVHAIDTFAARANGQTQEPHLTTFDDFNENTKCYPNITCHKGVSVDVATTFEDSSVTLVFIDGYHGAGEVKADIEAWWPKLKIGGIMAFHDYAPGFPGVKDTVDSFFPKLDCALYQIAWVTKRKDALKPDADSNGRNQ</sequence>
<dbReference type="GO" id="GO:0032259">
    <property type="term" value="P:methylation"/>
    <property type="evidence" value="ECO:0007669"/>
    <property type="project" value="UniProtKB-KW"/>
</dbReference>
<dbReference type="GO" id="GO:0008168">
    <property type="term" value="F:methyltransferase activity"/>
    <property type="evidence" value="ECO:0007669"/>
    <property type="project" value="UniProtKB-KW"/>
</dbReference>
<dbReference type="EMBL" id="MT145189">
    <property type="protein sequence ID" value="QJI04729.1"/>
    <property type="molecule type" value="Genomic_DNA"/>
</dbReference>
<dbReference type="Pfam" id="PF13578">
    <property type="entry name" value="Methyltransf_24"/>
    <property type="match status" value="1"/>
</dbReference>
<dbReference type="AlphaFoldDB" id="A0A6H1ZA84"/>
<dbReference type="EMBL" id="MT144601">
    <property type="protein sequence ID" value="QJH94523.1"/>
    <property type="molecule type" value="Genomic_DNA"/>
</dbReference>
<keyword evidence="1" id="KW-0489">Methyltransferase</keyword>
<evidence type="ECO:0000313" key="4">
    <source>
        <dbReference type="EMBL" id="QJI04729.1"/>
    </source>
</evidence>
<evidence type="ECO:0000313" key="2">
    <source>
        <dbReference type="EMBL" id="QJA66214.1"/>
    </source>
</evidence>
<name>A0A6H1ZA84_9ZZZZ</name>
<evidence type="ECO:0000313" key="1">
    <source>
        <dbReference type="EMBL" id="QJA44195.1"/>
    </source>
</evidence>
<evidence type="ECO:0000313" key="3">
    <source>
        <dbReference type="EMBL" id="QJH94523.1"/>
    </source>
</evidence>
<dbReference type="SUPFAM" id="SSF53335">
    <property type="entry name" value="S-adenosyl-L-methionine-dependent methyltransferases"/>
    <property type="match status" value="1"/>
</dbReference>
<accession>A0A6H1ZA84</accession>
<keyword evidence="1" id="KW-0808">Transferase</keyword>
<gene>
    <name evidence="4" type="ORF">MM415A00110_0050</name>
    <name evidence="2" type="ORF">MM415B00359_0025</name>
    <name evidence="1" type="ORF">TM448A00090_0027</name>
    <name evidence="3" type="ORF">TM448B00221_0077</name>
</gene>
<protein>
    <submittedName>
        <fullName evidence="1">Putative methyltransferase</fullName>
    </submittedName>
</protein>
<dbReference type="EMBL" id="MT143974">
    <property type="protein sequence ID" value="QJA44195.1"/>
    <property type="molecule type" value="Genomic_DNA"/>
</dbReference>
<reference evidence="1" key="1">
    <citation type="submission" date="2020-03" db="EMBL/GenBank/DDBJ databases">
        <title>The deep terrestrial virosphere.</title>
        <authorList>
            <person name="Holmfeldt K."/>
            <person name="Nilsson E."/>
            <person name="Simone D."/>
            <person name="Lopez-Fernandez M."/>
            <person name="Wu X."/>
            <person name="de Brujin I."/>
            <person name="Lundin D."/>
            <person name="Andersson A."/>
            <person name="Bertilsson S."/>
            <person name="Dopson M."/>
        </authorList>
    </citation>
    <scope>NUCLEOTIDE SEQUENCE</scope>
    <source>
        <strain evidence="4">MM415A00110</strain>
        <strain evidence="2">MM415B00359</strain>
        <strain evidence="1">TM448A00090</strain>
        <strain evidence="3">TM448B00221</strain>
    </source>
</reference>